<dbReference type="SUPFAM" id="SSF69754">
    <property type="entry name" value="Ribosome binding protein Y (YfiA homologue)"/>
    <property type="match status" value="1"/>
</dbReference>
<dbReference type="HAMAP" id="MF_00839">
    <property type="entry name" value="HPF"/>
    <property type="match status" value="1"/>
</dbReference>
<dbReference type="NCBIfam" id="TIGR00741">
    <property type="entry name" value="yfiA"/>
    <property type="match status" value="1"/>
</dbReference>
<keyword evidence="1 4" id="KW-0810">Translation regulation</keyword>
<comment type="function">
    <text evidence="4">Required for dimerization of active 70S ribosomes into 100S ribosomes in stationary phase; 100S ribosomes are translationally inactive and sometimes present during exponential growth.</text>
</comment>
<feature type="domain" description="Sigma 54 modulation/S30EA ribosomal protein C-terminal" evidence="5">
    <location>
        <begin position="127"/>
        <end position="181"/>
    </location>
</feature>
<sequence length="192" mass="21183">MQVQVSGHHLDVGDALRTHVTERLEQSVGKYFDKPINGHVIFTKEGSEYRADCSVHLNSGMHINTQGRSHDPYASFDGAVDKLDKRLRRYKSRLKSHAKDKQALPVESARSFIIEASDEHEEVSVDAPPVIIAEGTTSIPRLSVGDAVMQMDLIDAKFVVFRNGATGGLNVVYRREDGNIGWIDAGIDSAKP</sequence>
<dbReference type="Gene3D" id="3.30.505.50">
    <property type="entry name" value="Sigma 54 modulation/S30EA ribosomal protein, C-terminal domain"/>
    <property type="match status" value="1"/>
</dbReference>
<dbReference type="EMBL" id="WESC01000001">
    <property type="protein sequence ID" value="KAB7742746.1"/>
    <property type="molecule type" value="Genomic_DNA"/>
</dbReference>
<evidence type="ECO:0000313" key="7">
    <source>
        <dbReference type="Proteomes" id="UP000468901"/>
    </source>
</evidence>
<keyword evidence="7" id="KW-1185">Reference proteome</keyword>
<dbReference type="PANTHER" id="PTHR33231:SF1">
    <property type="entry name" value="30S RIBOSOMAL PROTEIN"/>
    <property type="match status" value="1"/>
</dbReference>
<dbReference type="InterPro" id="IPR036567">
    <property type="entry name" value="RHF-like"/>
</dbReference>
<protein>
    <recommendedName>
        <fullName evidence="3 4">Ribosome hibernation promoting factor</fullName>
        <shortName evidence="4">HPF</shortName>
    </recommendedName>
</protein>
<dbReference type="InterPro" id="IPR034694">
    <property type="entry name" value="HPF_long/plastid"/>
</dbReference>
<evidence type="ECO:0000256" key="1">
    <source>
        <dbReference type="ARBA" id="ARBA00022845"/>
    </source>
</evidence>
<comment type="similarity">
    <text evidence="4">Belongs to the HPF/YfiA ribosome-associated protein family. Long HPF subfamily.</text>
</comment>
<comment type="subunit">
    <text evidence="4">Interacts with 100S ribosomes.</text>
</comment>
<comment type="subunit">
    <text evidence="2">Associates exclusively with 100S ribosomes, which are dimers of 70S ribosomes.</text>
</comment>
<dbReference type="Proteomes" id="UP000468901">
    <property type="component" value="Unassembled WGS sequence"/>
</dbReference>
<dbReference type="InterPro" id="IPR032528">
    <property type="entry name" value="Ribosom_S30AE_C"/>
</dbReference>
<evidence type="ECO:0000313" key="6">
    <source>
        <dbReference type="EMBL" id="KAB7742746.1"/>
    </source>
</evidence>
<name>A0A6N6VSX1_9HYPH</name>
<dbReference type="GO" id="GO:0022627">
    <property type="term" value="C:cytosolic small ribosomal subunit"/>
    <property type="evidence" value="ECO:0007669"/>
    <property type="project" value="TreeGrafter"/>
</dbReference>
<dbReference type="Pfam" id="PF16321">
    <property type="entry name" value="Ribosom_S30AE_C"/>
    <property type="match status" value="1"/>
</dbReference>
<dbReference type="Gene3D" id="3.30.160.100">
    <property type="entry name" value="Ribosome hibernation promotion factor-like"/>
    <property type="match status" value="1"/>
</dbReference>
<dbReference type="GO" id="GO:0045900">
    <property type="term" value="P:negative regulation of translational elongation"/>
    <property type="evidence" value="ECO:0007669"/>
    <property type="project" value="TreeGrafter"/>
</dbReference>
<keyword evidence="4" id="KW-0963">Cytoplasm</keyword>
<dbReference type="InterPro" id="IPR050574">
    <property type="entry name" value="HPF/YfiA_ribosome-assoc"/>
</dbReference>
<dbReference type="PANTHER" id="PTHR33231">
    <property type="entry name" value="30S RIBOSOMAL PROTEIN"/>
    <property type="match status" value="1"/>
</dbReference>
<comment type="subcellular location">
    <subcellularLocation>
        <location evidence="4">Cytoplasm</location>
    </subcellularLocation>
</comment>
<evidence type="ECO:0000256" key="3">
    <source>
        <dbReference type="ARBA" id="ARBA00041148"/>
    </source>
</evidence>
<dbReference type="InterPro" id="IPR038416">
    <property type="entry name" value="Ribosom_S30AE_C_sf"/>
</dbReference>
<proteinExistence type="inferred from homology"/>
<evidence type="ECO:0000256" key="4">
    <source>
        <dbReference type="HAMAP-Rule" id="MF_00839"/>
    </source>
</evidence>
<dbReference type="GO" id="GO:0043024">
    <property type="term" value="F:ribosomal small subunit binding"/>
    <property type="evidence" value="ECO:0007669"/>
    <property type="project" value="TreeGrafter"/>
</dbReference>
<accession>A0A6N6VSX1</accession>
<comment type="caution">
    <text evidence="6">The sequence shown here is derived from an EMBL/GenBank/DDBJ whole genome shotgun (WGS) entry which is preliminary data.</text>
</comment>
<evidence type="ECO:0000256" key="2">
    <source>
        <dbReference type="ARBA" id="ARBA00038695"/>
    </source>
</evidence>
<dbReference type="Pfam" id="PF02482">
    <property type="entry name" value="Ribosomal_S30AE"/>
    <property type="match status" value="1"/>
</dbReference>
<dbReference type="InterPro" id="IPR003489">
    <property type="entry name" value="RHF/RaiA"/>
</dbReference>
<organism evidence="6 7">
    <name type="scientific">Parvibaculum sedimenti</name>
    <dbReference type="NCBI Taxonomy" id="2608632"/>
    <lineage>
        <taxon>Bacteria</taxon>
        <taxon>Pseudomonadati</taxon>
        <taxon>Pseudomonadota</taxon>
        <taxon>Alphaproteobacteria</taxon>
        <taxon>Hyphomicrobiales</taxon>
        <taxon>Parvibaculaceae</taxon>
        <taxon>Parvibaculum</taxon>
    </lineage>
</organism>
<dbReference type="RefSeq" id="WP_152214299.1">
    <property type="nucleotide sequence ID" value="NZ_WESC01000001.1"/>
</dbReference>
<evidence type="ECO:0000259" key="5">
    <source>
        <dbReference type="Pfam" id="PF16321"/>
    </source>
</evidence>
<dbReference type="AlphaFoldDB" id="A0A6N6VSX1"/>
<reference evidence="6 7" key="1">
    <citation type="submission" date="2019-09" db="EMBL/GenBank/DDBJ databases">
        <title>Parvibaculum sedimenti sp. nov., isolated from sediment.</title>
        <authorList>
            <person name="Wang Y."/>
        </authorList>
    </citation>
    <scope>NUCLEOTIDE SEQUENCE [LARGE SCALE GENOMIC DNA]</scope>
    <source>
        <strain evidence="6 7">HXT-9</strain>
    </source>
</reference>
<gene>
    <name evidence="6" type="primary">raiA</name>
    <name evidence="4" type="synonym">hpf</name>
    <name evidence="6" type="ORF">F2P47_01020</name>
</gene>
<dbReference type="CDD" id="cd00552">
    <property type="entry name" value="RaiA"/>
    <property type="match status" value="1"/>
</dbReference>